<dbReference type="STRING" id="1230905.A0A1G4KK23"/>
<gene>
    <name evidence="4" type="ORF">LAMI_0H19636G</name>
</gene>
<dbReference type="OrthoDB" id="66881at2759"/>
<reference evidence="5" key="1">
    <citation type="submission" date="2016-03" db="EMBL/GenBank/DDBJ databases">
        <authorList>
            <person name="Devillers H."/>
        </authorList>
    </citation>
    <scope>NUCLEOTIDE SEQUENCE [LARGE SCALE GENOMIC DNA]</scope>
</reference>
<sequence length="583" mass="65410">MLKKIAVIGGGPAGISFVYESLREKSCQWDIVGFEAKNELGGVWSGQPNCSRKSDADSISALDKLRSLPSDLDIPITAEELFQYGSPLTEGKSTVTSLKPLLGTSVENPLRLVRSKLLRDDIILSSETGLYSNFTSNVSGKLMEFDCSGSYSDCDVKSSSYPLIPLPEIKRKIKAYMDKRNIKSFYRLGTTVEFVDKISPTKWIVVAKETEKESKFDRWYCEIFDAVVIANGHFGIPYIPYYMSSLSEEAPEIHEFNVKFPSTLLHVRDIESWYQNSLPRIKEQSLAGKEQTVVLVGKSFSCMDVLKRLMPVKNACPSLRIVISSNFPAMPENELNPFSWFDKWLVETSNVQLTGAIKKFQNSSGPGLEFQDGYVVENPTSVIFCTGYLFSYPFLSKRLLESYRIFVTPDPQTTDGAPSNMSRVTGLYLHTLSIADPTLGFIGVSSNACFQSFTISSLVLIGAWTKFNDALSKNDDTGNSAHNVAWSQVLPAVEEELEWSRERLSKVGNTGAYHFYHPISSLKSEWVRYCKALVLDPCRLDKIWPNEPESLAQIALDKIEDLFYHLVNQVWHPQGNLNQGSHE</sequence>
<dbReference type="EMBL" id="LT598468">
    <property type="protein sequence ID" value="SCV04827.1"/>
    <property type="molecule type" value="Genomic_DNA"/>
</dbReference>
<evidence type="ECO:0000313" key="5">
    <source>
        <dbReference type="Proteomes" id="UP000191024"/>
    </source>
</evidence>
<keyword evidence="1" id="KW-0285">Flavoprotein</keyword>
<protein>
    <submittedName>
        <fullName evidence="4">LAMI_0H19636g1_1</fullName>
    </submittedName>
</protein>
<evidence type="ECO:0000313" key="4">
    <source>
        <dbReference type="EMBL" id="SCV04827.1"/>
    </source>
</evidence>
<evidence type="ECO:0000256" key="1">
    <source>
        <dbReference type="ARBA" id="ARBA00022630"/>
    </source>
</evidence>
<dbReference type="InterPro" id="IPR036188">
    <property type="entry name" value="FAD/NAD-bd_sf"/>
</dbReference>
<organism evidence="4 5">
    <name type="scientific">Lachancea mirantina</name>
    <dbReference type="NCBI Taxonomy" id="1230905"/>
    <lineage>
        <taxon>Eukaryota</taxon>
        <taxon>Fungi</taxon>
        <taxon>Dikarya</taxon>
        <taxon>Ascomycota</taxon>
        <taxon>Saccharomycotina</taxon>
        <taxon>Saccharomycetes</taxon>
        <taxon>Saccharomycetales</taxon>
        <taxon>Saccharomycetaceae</taxon>
        <taxon>Lachancea</taxon>
    </lineage>
</organism>
<keyword evidence="3" id="KW-0560">Oxidoreductase</keyword>
<dbReference type="AlphaFoldDB" id="A0A1G4KK23"/>
<dbReference type="GO" id="GO:0016491">
    <property type="term" value="F:oxidoreductase activity"/>
    <property type="evidence" value="ECO:0007669"/>
    <property type="project" value="UniProtKB-KW"/>
</dbReference>
<dbReference type="Gene3D" id="3.50.50.60">
    <property type="entry name" value="FAD/NAD(P)-binding domain"/>
    <property type="match status" value="2"/>
</dbReference>
<dbReference type="Proteomes" id="UP000191024">
    <property type="component" value="Chromosome H"/>
</dbReference>
<dbReference type="SUPFAM" id="SSF51905">
    <property type="entry name" value="FAD/NAD(P)-binding domain"/>
    <property type="match status" value="1"/>
</dbReference>
<dbReference type="PANTHER" id="PTHR23023">
    <property type="entry name" value="DIMETHYLANILINE MONOOXYGENASE"/>
    <property type="match status" value="1"/>
</dbReference>
<proteinExistence type="predicted"/>
<keyword evidence="5" id="KW-1185">Reference proteome</keyword>
<name>A0A1G4KK23_9SACH</name>
<evidence type="ECO:0000256" key="2">
    <source>
        <dbReference type="ARBA" id="ARBA00022827"/>
    </source>
</evidence>
<dbReference type="InterPro" id="IPR050346">
    <property type="entry name" value="FMO-like"/>
</dbReference>
<keyword evidence="2" id="KW-0274">FAD</keyword>
<accession>A0A1G4KK23</accession>
<evidence type="ECO:0000256" key="3">
    <source>
        <dbReference type="ARBA" id="ARBA00023002"/>
    </source>
</evidence>